<dbReference type="AlphaFoldDB" id="A0AA47P0P1"/>
<evidence type="ECO:0000259" key="4">
    <source>
        <dbReference type="Pfam" id="PF00632"/>
    </source>
</evidence>
<keyword evidence="6" id="KW-1185">Reference proteome</keyword>
<reference evidence="5" key="1">
    <citation type="journal article" date="2023" name="Front. Mar. Sci.">
        <title>A new Merluccius polli reference genome to investigate the effects of global change in West African waters.</title>
        <authorList>
            <person name="Mateo J.L."/>
            <person name="Blanco-Fernandez C."/>
            <person name="Garcia-Vazquez E."/>
            <person name="Machado-Schiaffino G."/>
        </authorList>
    </citation>
    <scope>NUCLEOTIDE SEQUENCE</scope>
    <source>
        <strain evidence="5">C29</strain>
        <tissue evidence="5">Fin</tissue>
    </source>
</reference>
<evidence type="ECO:0000256" key="2">
    <source>
        <dbReference type="ARBA" id="ARBA00022786"/>
    </source>
</evidence>
<name>A0AA47P0P1_MERPO</name>
<sequence>MKLKTGSKETDEEASNSEKETKDNENMPKTSRPVKRTTKRSIEIGWIHKEDSEAKEVRAKQGGGTRKVVMDISGGYNEILKEGKNLFFPNGISSKGHESDFTFDVWDFKQNPFTDHVSIAAIYNTVKLAKLRFYIATQPKPHSDEDASTYDSEDKCDDLILQGQNEIIEVSDSQSLSLVSSCSAEDQVSRPHPGTTDGSTATNHSVNTDFPVLSESSFLLPEVLQEDVVLLQNYVLVSDNPYISDPEITFGPQPDAEFDLNDTLIYEVETPDHTTQAKMITIHYSNSFNDMIEAFSDPDTLTRPLVVKRILPDKKEEAGVGSGVLRDVLSAFWLDFYDRCTLGTTIKVPFIRHDFKAETWKAIGRIFVRGYQGCHYLPIKLAPAFVEEMLFGAVYSDLTESFLQFVSCQDREILKQALQDFSSVEMDDLVETLDNYECRRRISADNLPTILTEIAHKELVQKPMFVIDCWREITTPNITLNYEKLTQMYADLKATTKKVLKLLKFPSDMTAKQKEVEHHLRRYIRELDEEELSKFLRFCTGSNLIVSDCLTVEFTVMSDFTRRPIARTCGMFLELSDYYESFPVFRAEFNDVLKSNVWVMDIV</sequence>
<comment type="caution">
    <text evidence="5">The sequence shown here is derived from an EMBL/GenBank/DDBJ whole genome shotgun (WGS) entry which is preliminary data.</text>
</comment>
<evidence type="ECO:0000256" key="1">
    <source>
        <dbReference type="ARBA" id="ARBA00022679"/>
    </source>
</evidence>
<feature type="region of interest" description="Disordered" evidence="3">
    <location>
        <begin position="1"/>
        <end position="41"/>
    </location>
</feature>
<dbReference type="GO" id="GO:0004842">
    <property type="term" value="F:ubiquitin-protein transferase activity"/>
    <property type="evidence" value="ECO:0007669"/>
    <property type="project" value="InterPro"/>
</dbReference>
<gene>
    <name evidence="5" type="ORF">N1851_017538</name>
</gene>
<protein>
    <recommendedName>
        <fullName evidence="4">HECT domain-containing protein</fullName>
    </recommendedName>
</protein>
<dbReference type="InterPro" id="IPR035983">
    <property type="entry name" value="Hect_E3_ubiquitin_ligase"/>
</dbReference>
<evidence type="ECO:0000256" key="3">
    <source>
        <dbReference type="SAM" id="MobiDB-lite"/>
    </source>
</evidence>
<evidence type="ECO:0000313" key="6">
    <source>
        <dbReference type="Proteomes" id="UP001174136"/>
    </source>
</evidence>
<dbReference type="InterPro" id="IPR000569">
    <property type="entry name" value="HECT_dom"/>
</dbReference>
<dbReference type="Proteomes" id="UP001174136">
    <property type="component" value="Unassembled WGS sequence"/>
</dbReference>
<keyword evidence="2" id="KW-0833">Ubl conjugation pathway</keyword>
<dbReference type="Pfam" id="PF00632">
    <property type="entry name" value="HECT"/>
    <property type="match status" value="1"/>
</dbReference>
<proteinExistence type="predicted"/>
<keyword evidence="1" id="KW-0808">Transferase</keyword>
<evidence type="ECO:0000313" key="5">
    <source>
        <dbReference type="EMBL" id="KAK0144110.1"/>
    </source>
</evidence>
<feature type="region of interest" description="Disordered" evidence="3">
    <location>
        <begin position="181"/>
        <end position="204"/>
    </location>
</feature>
<organism evidence="5 6">
    <name type="scientific">Merluccius polli</name>
    <name type="common">Benguela hake</name>
    <name type="synonym">Merluccius cadenati</name>
    <dbReference type="NCBI Taxonomy" id="89951"/>
    <lineage>
        <taxon>Eukaryota</taxon>
        <taxon>Metazoa</taxon>
        <taxon>Chordata</taxon>
        <taxon>Craniata</taxon>
        <taxon>Vertebrata</taxon>
        <taxon>Euteleostomi</taxon>
        <taxon>Actinopterygii</taxon>
        <taxon>Neopterygii</taxon>
        <taxon>Teleostei</taxon>
        <taxon>Neoteleostei</taxon>
        <taxon>Acanthomorphata</taxon>
        <taxon>Zeiogadaria</taxon>
        <taxon>Gadariae</taxon>
        <taxon>Gadiformes</taxon>
        <taxon>Gadoidei</taxon>
        <taxon>Merlucciidae</taxon>
        <taxon>Merluccius</taxon>
    </lineage>
</organism>
<feature type="domain" description="HECT" evidence="4">
    <location>
        <begin position="498"/>
        <end position="579"/>
    </location>
</feature>
<accession>A0AA47P0P1</accession>
<dbReference type="EMBL" id="JAOPHQ010003163">
    <property type="protein sequence ID" value="KAK0144110.1"/>
    <property type="molecule type" value="Genomic_DNA"/>
</dbReference>
<dbReference type="SUPFAM" id="SSF56204">
    <property type="entry name" value="Hect, E3 ligase catalytic domain"/>
    <property type="match status" value="1"/>
</dbReference>
<feature type="compositionally biased region" description="Basic and acidic residues" evidence="3">
    <location>
        <begin position="16"/>
        <end position="26"/>
    </location>
</feature>
<dbReference type="Gene3D" id="3.30.2410.10">
    <property type="entry name" value="Hect, E3 ligase catalytic domain"/>
    <property type="match status" value="1"/>
</dbReference>